<accession>A0A5R9FAN0</accession>
<evidence type="ECO:0000313" key="2">
    <source>
        <dbReference type="Proteomes" id="UP000308230"/>
    </source>
</evidence>
<dbReference type="EMBL" id="SWLG01000006">
    <property type="protein sequence ID" value="TLS37604.1"/>
    <property type="molecule type" value="Genomic_DNA"/>
</dbReference>
<dbReference type="RefSeq" id="WP_138126190.1">
    <property type="nucleotide sequence ID" value="NZ_SWLG01000006.1"/>
</dbReference>
<dbReference type="OrthoDB" id="2453166at2"/>
<sequence length="101" mass="11716">MAEYELKRLEMADSGEPIEFAHGTVLENKLEGETHFDVTLKNVPRYELFNESLQDNEPVNVTMTTFADQQLEKEMVVRTVNKRDPDDNVIELESKEKNTNQ</sequence>
<gene>
    <name evidence="1" type="ORF">FCL54_10725</name>
</gene>
<comment type="caution">
    <text evidence="1">The sequence shown here is derived from an EMBL/GenBank/DDBJ whole genome shotgun (WGS) entry which is preliminary data.</text>
</comment>
<evidence type="ECO:0000313" key="1">
    <source>
        <dbReference type="EMBL" id="TLS37604.1"/>
    </source>
</evidence>
<reference evidence="1 2" key="1">
    <citation type="submission" date="2019-04" db="EMBL/GenBank/DDBJ databases">
        <title>Bacillus caeni sp. nov., a bacterium isolated from mangrove sediment.</title>
        <authorList>
            <person name="Huang H."/>
            <person name="Mo K."/>
            <person name="Hu Y."/>
        </authorList>
    </citation>
    <scope>NUCLEOTIDE SEQUENCE [LARGE SCALE GENOMIC DNA]</scope>
    <source>
        <strain evidence="1 2">HB172195</strain>
    </source>
</reference>
<name>A0A5R9FAN0_9BACL</name>
<organism evidence="1 2">
    <name type="scientific">Exobacillus caeni</name>
    <dbReference type="NCBI Taxonomy" id="2574798"/>
    <lineage>
        <taxon>Bacteria</taxon>
        <taxon>Bacillati</taxon>
        <taxon>Bacillota</taxon>
        <taxon>Bacilli</taxon>
        <taxon>Bacillales</taxon>
        <taxon>Guptibacillaceae</taxon>
        <taxon>Exobacillus</taxon>
    </lineage>
</organism>
<dbReference type="Proteomes" id="UP000308230">
    <property type="component" value="Unassembled WGS sequence"/>
</dbReference>
<proteinExistence type="predicted"/>
<dbReference type="AlphaFoldDB" id="A0A5R9FAN0"/>
<keyword evidence="2" id="KW-1185">Reference proteome</keyword>
<protein>
    <submittedName>
        <fullName evidence="1">Uncharacterized protein</fullName>
    </submittedName>
</protein>